<protein>
    <submittedName>
        <fullName evidence="2">Uncharacterized protein</fullName>
    </submittedName>
</protein>
<name>A0ABM8TCF5_9BURK</name>
<dbReference type="EMBL" id="CAJPVI010000005">
    <property type="protein sequence ID" value="CAG2135945.1"/>
    <property type="molecule type" value="Genomic_DNA"/>
</dbReference>
<accession>A0ABM8TCF5</accession>
<reference evidence="2 3" key="1">
    <citation type="submission" date="2021-03" db="EMBL/GenBank/DDBJ databases">
        <authorList>
            <person name="Peeters C."/>
        </authorList>
    </citation>
    <scope>NUCLEOTIDE SEQUENCE [LARGE SCALE GENOMIC DNA]</scope>
    <source>
        <strain evidence="2 3">LMG 26411</strain>
    </source>
</reference>
<gene>
    <name evidence="2" type="ORF">LMG26411_01172</name>
</gene>
<organism evidence="2 3">
    <name type="scientific">Cupriavidus numazuensis</name>
    <dbReference type="NCBI Taxonomy" id="221992"/>
    <lineage>
        <taxon>Bacteria</taxon>
        <taxon>Pseudomonadati</taxon>
        <taxon>Pseudomonadota</taxon>
        <taxon>Betaproteobacteria</taxon>
        <taxon>Burkholderiales</taxon>
        <taxon>Burkholderiaceae</taxon>
        <taxon>Cupriavidus</taxon>
    </lineage>
</organism>
<sequence length="193" mass="21081">MRNSESRAHARLFATDKVQKLRVLSPLSHLWERGGGEGRTFHEVRRHGACHAPALSPNPSPAGGRGERTIWYTSFVSNLSRAHARLFATDKVQKLRVLSPLSHLWERGGGEGRSFHEVKRHGACHAPALSPNPSPAGGRGEQPVGISSGAQRRWRSASTLKRPPPAIIGTSSSMPQYRWLWIAAGHSKAHSCG</sequence>
<dbReference type="Proteomes" id="UP000672657">
    <property type="component" value="Unassembled WGS sequence"/>
</dbReference>
<evidence type="ECO:0000313" key="2">
    <source>
        <dbReference type="EMBL" id="CAG2135945.1"/>
    </source>
</evidence>
<feature type="region of interest" description="Disordered" evidence="1">
    <location>
        <begin position="128"/>
        <end position="167"/>
    </location>
</feature>
<evidence type="ECO:0000313" key="3">
    <source>
        <dbReference type="Proteomes" id="UP000672657"/>
    </source>
</evidence>
<evidence type="ECO:0000256" key="1">
    <source>
        <dbReference type="SAM" id="MobiDB-lite"/>
    </source>
</evidence>
<comment type="caution">
    <text evidence="2">The sequence shown here is derived from an EMBL/GenBank/DDBJ whole genome shotgun (WGS) entry which is preliminary data.</text>
</comment>
<keyword evidence="3" id="KW-1185">Reference proteome</keyword>
<proteinExistence type="predicted"/>